<dbReference type="Proteomes" id="UP001320119">
    <property type="component" value="Chromosome"/>
</dbReference>
<evidence type="ECO:0000313" key="6">
    <source>
        <dbReference type="EMBL" id="BCD98413.1"/>
    </source>
</evidence>
<dbReference type="PANTHER" id="PTHR37423">
    <property type="entry name" value="SOLUBLE LYTIC MUREIN TRANSGLYCOSYLASE-RELATED"/>
    <property type="match status" value="1"/>
</dbReference>
<dbReference type="GO" id="GO:0042597">
    <property type="term" value="C:periplasmic space"/>
    <property type="evidence" value="ECO:0007669"/>
    <property type="project" value="InterPro"/>
</dbReference>
<evidence type="ECO:0000259" key="5">
    <source>
        <dbReference type="Pfam" id="PF14718"/>
    </source>
</evidence>
<evidence type="ECO:0000256" key="2">
    <source>
        <dbReference type="ARBA" id="ARBA00022729"/>
    </source>
</evidence>
<sequence>MGNLRRSPHKRISHWCTQTAALAALTLALPALAQPFPSHMQSPVEYHNALDAALTTQPLQSPLSTTPYAPKQSTPEELERERFAYQAAKNALKKRQFVTAKAHLAALQNYPLKPYIEYGLIAAKAAQLPLEEIDQFLTTYPDSLLADKLTGNTLYFLAEQQRWQDFNRYYSKGFSSAAMQCRSMLARYHTGDMNALDEGVALWDTGRSQPKACDPLFALLKQNKKLTADVLWSRFNKAVINNKLSLARFIQRGMTGKQQQNAELYLKVSARPSLVTKRHLFSDSSPQIQDIIAYGIAKLARTEPQQAWKHWEQYEAQFLFNAATATATKRQIVKYLTRKGHLSEAEQLLSYSHSLRETSLVESLIRENLEQLNWHAVAANIPLLTEDEQKSDRWRYWTARSHEALGNKDIDSQAIYHELASSRSWYGFLAADHLDKGYQLEDASTPANSFLKSDLAYMPAMQRAKELWIIGEQQQARTEWYYALKTLDTAQLLAAGELAKDWGWYNSGIVAMISGNLWDHLTLRFPLAYTDEVTQAAAASQLDQTLIYAIARQESAFAADAVSHAGARGLMQLMPATAKQQARHSGVKNHRTQDLFTPGHNIKLGSAYLGKLLNEFNGNRILAAAAYNAGKHRVKKWLKTPQLETPTDVWVETIPFRETRHYVQNVMTYAVIYNYRIEVNTSEQNEKNHDIKGRLLRSNEAKIAL</sequence>
<dbReference type="InterPro" id="IPR012289">
    <property type="entry name" value="Lytic_TGlycosylase_superhlx_L"/>
</dbReference>
<accession>A0AAN1WIV9</accession>
<evidence type="ECO:0000259" key="4">
    <source>
        <dbReference type="Pfam" id="PF01464"/>
    </source>
</evidence>
<evidence type="ECO:0000256" key="3">
    <source>
        <dbReference type="SAM" id="SignalP"/>
    </source>
</evidence>
<keyword evidence="2 3" id="KW-0732">Signal</keyword>
<dbReference type="InterPro" id="IPR008258">
    <property type="entry name" value="Transglycosylase_SLT_dom_1"/>
</dbReference>
<dbReference type="SUPFAM" id="SSF53955">
    <property type="entry name" value="Lysozyme-like"/>
    <property type="match status" value="1"/>
</dbReference>
<dbReference type="InterPro" id="IPR000189">
    <property type="entry name" value="Transglyc_AS"/>
</dbReference>
<feature type="signal peptide" evidence="3">
    <location>
        <begin position="1"/>
        <end position="33"/>
    </location>
</feature>
<dbReference type="GO" id="GO:0000270">
    <property type="term" value="P:peptidoglycan metabolic process"/>
    <property type="evidence" value="ECO:0007669"/>
    <property type="project" value="InterPro"/>
</dbReference>
<dbReference type="Gene3D" id="1.10.1240.20">
    <property type="entry name" value="Lytic transglycosylase, superhelical linker domain"/>
    <property type="match status" value="1"/>
</dbReference>
<dbReference type="AlphaFoldDB" id="A0AAN1WIV9"/>
<dbReference type="Gene3D" id="1.25.20.10">
    <property type="entry name" value="Bacterial muramidases"/>
    <property type="match status" value="1"/>
</dbReference>
<dbReference type="PROSITE" id="PS00922">
    <property type="entry name" value="TRANSGLYCOSYLASE"/>
    <property type="match status" value="1"/>
</dbReference>
<dbReference type="CDD" id="cd13401">
    <property type="entry name" value="Slt70-like"/>
    <property type="match status" value="1"/>
</dbReference>
<keyword evidence="7" id="KW-1185">Reference proteome</keyword>
<dbReference type="GO" id="GO:0016020">
    <property type="term" value="C:membrane"/>
    <property type="evidence" value="ECO:0007669"/>
    <property type="project" value="InterPro"/>
</dbReference>
<gene>
    <name evidence="6" type="ORF">MARGE09_P2614</name>
</gene>
<reference evidence="6 7" key="1">
    <citation type="journal article" date="2022" name="IScience">
        <title>An ultrasensitive nanofiber-based assay for enzymatic hydrolysis and deep-sea microbial degradation of cellulose.</title>
        <authorList>
            <person name="Tsudome M."/>
            <person name="Tachioka M."/>
            <person name="Miyazaki M."/>
            <person name="Uchimura K."/>
            <person name="Tsuda M."/>
            <person name="Takaki Y."/>
            <person name="Deguchi S."/>
        </authorList>
    </citation>
    <scope>NUCLEOTIDE SEQUENCE [LARGE SCALE GENOMIC DNA]</scope>
    <source>
        <strain evidence="6 7">GE09</strain>
    </source>
</reference>
<dbReference type="EMBL" id="AP023086">
    <property type="protein sequence ID" value="BCD98413.1"/>
    <property type="molecule type" value="Genomic_DNA"/>
</dbReference>
<dbReference type="InterPro" id="IPR037061">
    <property type="entry name" value="Lytic_TGlycoase_superhlx_L_sf"/>
</dbReference>
<protein>
    <submittedName>
        <fullName evidence="6">Soluble lytic murein transglycosylase</fullName>
    </submittedName>
</protein>
<dbReference type="PANTHER" id="PTHR37423:SF5">
    <property type="entry name" value="SOLUBLE LYTIC MUREIN TRANSGLYCOSYLASE"/>
    <property type="match status" value="1"/>
</dbReference>
<dbReference type="GO" id="GO:0004553">
    <property type="term" value="F:hydrolase activity, hydrolyzing O-glycosyl compounds"/>
    <property type="evidence" value="ECO:0007669"/>
    <property type="project" value="InterPro"/>
</dbReference>
<evidence type="ECO:0000313" key="7">
    <source>
        <dbReference type="Proteomes" id="UP001320119"/>
    </source>
</evidence>
<dbReference type="InterPro" id="IPR023346">
    <property type="entry name" value="Lysozyme-like_dom_sf"/>
</dbReference>
<dbReference type="Gene3D" id="1.10.530.10">
    <property type="match status" value="1"/>
</dbReference>
<dbReference type="Pfam" id="PF01464">
    <property type="entry name" value="SLT"/>
    <property type="match status" value="1"/>
</dbReference>
<dbReference type="Pfam" id="PF14718">
    <property type="entry name" value="SLT_L"/>
    <property type="match status" value="1"/>
</dbReference>
<name>A0AAN1WIV9_9GAMM</name>
<feature type="domain" description="Transglycosylase SLT" evidence="4">
    <location>
        <begin position="534"/>
        <end position="641"/>
    </location>
</feature>
<dbReference type="KEGG" id="marq:MARGE09_P2614"/>
<proteinExistence type="inferred from homology"/>
<feature type="domain" description="Lytic transglycosylase superhelical linker" evidence="5">
    <location>
        <begin position="455"/>
        <end position="521"/>
    </location>
</feature>
<dbReference type="SUPFAM" id="SSF48435">
    <property type="entry name" value="Bacterial muramidases"/>
    <property type="match status" value="1"/>
</dbReference>
<comment type="similarity">
    <text evidence="1">Belongs to the transglycosylase Slt family.</text>
</comment>
<evidence type="ECO:0000256" key="1">
    <source>
        <dbReference type="ARBA" id="ARBA00007734"/>
    </source>
</evidence>
<dbReference type="InterPro" id="IPR008939">
    <property type="entry name" value="Lytic_TGlycosylase_superhlx_U"/>
</dbReference>
<organism evidence="6 7">
    <name type="scientific">Marinagarivorans cellulosilyticus</name>
    <dbReference type="NCBI Taxonomy" id="2721545"/>
    <lineage>
        <taxon>Bacteria</taxon>
        <taxon>Pseudomonadati</taxon>
        <taxon>Pseudomonadota</taxon>
        <taxon>Gammaproteobacteria</taxon>
        <taxon>Cellvibrionales</taxon>
        <taxon>Cellvibrionaceae</taxon>
        <taxon>Marinagarivorans</taxon>
    </lineage>
</organism>
<dbReference type="GO" id="GO:0008933">
    <property type="term" value="F:peptidoglycan lytic transglycosylase activity"/>
    <property type="evidence" value="ECO:0007669"/>
    <property type="project" value="InterPro"/>
</dbReference>
<feature type="chain" id="PRO_5042936869" evidence="3">
    <location>
        <begin position="34"/>
        <end position="705"/>
    </location>
</feature>